<dbReference type="Proteomes" id="UP000003811">
    <property type="component" value="Plasmid pPma4326F"/>
</dbReference>
<dbReference type="EMBL" id="CP047261">
    <property type="protein sequence ID" value="QHF00485.1"/>
    <property type="molecule type" value="Genomic_DNA"/>
</dbReference>
<keyword evidence="1" id="KW-0472">Membrane</keyword>
<evidence type="ECO:0000256" key="1">
    <source>
        <dbReference type="SAM" id="Phobius"/>
    </source>
</evidence>
<protein>
    <submittedName>
        <fullName evidence="2">Uncharacterized protein</fullName>
    </submittedName>
</protein>
<evidence type="ECO:0000313" key="3">
    <source>
        <dbReference type="Proteomes" id="UP000003811"/>
    </source>
</evidence>
<keyword evidence="1" id="KW-0812">Transmembrane</keyword>
<organism evidence="2 3">
    <name type="scientific">Pseudomonas syringae pv. maculicola str. ES4326</name>
    <dbReference type="NCBI Taxonomy" id="629265"/>
    <lineage>
        <taxon>Bacteria</taxon>
        <taxon>Pseudomonadati</taxon>
        <taxon>Pseudomonadota</taxon>
        <taxon>Gammaproteobacteria</taxon>
        <taxon>Pseudomonadales</taxon>
        <taxon>Pseudomonadaceae</taxon>
        <taxon>Pseudomonas</taxon>
    </lineage>
</organism>
<name>A0A8T8CAH4_PSEYM</name>
<feature type="transmembrane region" description="Helical" evidence="1">
    <location>
        <begin position="37"/>
        <end position="57"/>
    </location>
</feature>
<proteinExistence type="predicted"/>
<evidence type="ECO:0000313" key="2">
    <source>
        <dbReference type="EMBL" id="QHF00485.1"/>
    </source>
</evidence>
<keyword evidence="1" id="KW-1133">Transmembrane helix</keyword>
<gene>
    <name evidence="2" type="ORF">PMA4326_028630</name>
</gene>
<geneLocation type="plasmid" evidence="2 3">
    <name>pPma4326F</name>
</geneLocation>
<accession>A0A8T8CAH4</accession>
<feature type="transmembrane region" description="Helical" evidence="1">
    <location>
        <begin position="12"/>
        <end position="31"/>
    </location>
</feature>
<keyword evidence="2" id="KW-0614">Plasmid</keyword>
<reference evidence="2 3" key="1">
    <citation type="journal article" date="2011" name="PLoS Pathog.">
        <title>Dynamic evolution of pathogenicity revealed by sequencing and comparative genomics of 19 Pseudomonas syringae isolates.</title>
        <authorList>
            <person name="Baltrus D.A."/>
            <person name="Nishimura M.T."/>
            <person name="Romanchuk A."/>
            <person name="Chang J.H."/>
            <person name="Mukhtar M.S."/>
            <person name="Cherkis K."/>
            <person name="Roach J."/>
            <person name="Grant S.R."/>
            <person name="Jones C.D."/>
            <person name="Dangl J.L."/>
        </authorList>
    </citation>
    <scope>NUCLEOTIDE SEQUENCE [LARGE SCALE GENOMIC DNA]</scope>
    <source>
        <strain evidence="2 3">ES4326</strain>
    </source>
</reference>
<dbReference type="AlphaFoldDB" id="A0A8T8CAH4"/>
<sequence>MKEIQKNLTGTLFAAPLVFIGWCCLSFLWRGYVPGDLFWSVTLSTASCMSIFVWLVLSKRKAIRNRLYLNIRPNLVEIEGDEKFRGEFSSETSFLISTDAFRETLNSIVTRDSYTRGRFVFAREAAYVRIWPGNIGISDLEAEAIHNALAEEFFELEVKVVQDGDGQLPHATAVKA</sequence>